<evidence type="ECO:0000256" key="1">
    <source>
        <dbReference type="ARBA" id="ARBA00005771"/>
    </source>
</evidence>
<dbReference type="PANTHER" id="PTHR11783">
    <property type="entry name" value="SULFOTRANSFERASE SULT"/>
    <property type="match status" value="1"/>
</dbReference>
<protein>
    <recommendedName>
        <fullName evidence="3">Sulfotransferase</fullName>
        <ecNumber evidence="3">2.8.2.-</ecNumber>
    </recommendedName>
</protein>
<dbReference type="AlphaFoldDB" id="A0A833RQ20"/>
<evidence type="ECO:0000313" key="6">
    <source>
        <dbReference type="Proteomes" id="UP000623129"/>
    </source>
</evidence>
<dbReference type="InterPro" id="IPR000863">
    <property type="entry name" value="Sulfotransferase_dom"/>
</dbReference>
<dbReference type="Proteomes" id="UP000623129">
    <property type="component" value="Unassembled WGS sequence"/>
</dbReference>
<dbReference type="Pfam" id="PF00685">
    <property type="entry name" value="Sulfotransfer_1"/>
    <property type="match status" value="1"/>
</dbReference>
<feature type="domain" description="Sulfotransferase" evidence="4">
    <location>
        <begin position="70"/>
        <end position="331"/>
    </location>
</feature>
<gene>
    <name evidence="5" type="ORF">FCM35_KLT15602</name>
</gene>
<proteinExistence type="inferred from homology"/>
<comment type="caution">
    <text evidence="5">The sequence shown here is derived from an EMBL/GenBank/DDBJ whole genome shotgun (WGS) entry which is preliminary data.</text>
</comment>
<organism evidence="5 6">
    <name type="scientific">Carex littledalei</name>
    <dbReference type="NCBI Taxonomy" id="544730"/>
    <lineage>
        <taxon>Eukaryota</taxon>
        <taxon>Viridiplantae</taxon>
        <taxon>Streptophyta</taxon>
        <taxon>Embryophyta</taxon>
        <taxon>Tracheophyta</taxon>
        <taxon>Spermatophyta</taxon>
        <taxon>Magnoliopsida</taxon>
        <taxon>Liliopsida</taxon>
        <taxon>Poales</taxon>
        <taxon>Cyperaceae</taxon>
        <taxon>Cyperoideae</taxon>
        <taxon>Cariceae</taxon>
        <taxon>Carex</taxon>
        <taxon>Carex subgen. Euthyceras</taxon>
    </lineage>
</organism>
<dbReference type="OrthoDB" id="205623at2759"/>
<dbReference type="EMBL" id="SWLB01000003">
    <property type="protein sequence ID" value="KAF3339831.1"/>
    <property type="molecule type" value="Genomic_DNA"/>
</dbReference>
<dbReference type="EC" id="2.8.2.-" evidence="3"/>
<comment type="similarity">
    <text evidence="1 3">Belongs to the sulfotransferase 1 family.</text>
</comment>
<reference evidence="5" key="1">
    <citation type="submission" date="2020-01" db="EMBL/GenBank/DDBJ databases">
        <title>Genome sequence of Kobresia littledalei, the first chromosome-level genome in the family Cyperaceae.</title>
        <authorList>
            <person name="Qu G."/>
        </authorList>
    </citation>
    <scope>NUCLEOTIDE SEQUENCE</scope>
    <source>
        <strain evidence="5">C.B.Clarke</strain>
        <tissue evidence="5">Leaf</tissue>
    </source>
</reference>
<evidence type="ECO:0000256" key="2">
    <source>
        <dbReference type="ARBA" id="ARBA00022679"/>
    </source>
</evidence>
<keyword evidence="6" id="KW-1185">Reference proteome</keyword>
<evidence type="ECO:0000256" key="3">
    <source>
        <dbReference type="RuleBase" id="RU361155"/>
    </source>
</evidence>
<sequence>MANISENAQDQSYNCQEKPNFLAKYELMACTIPRHKGLGFTPYCKYQNFWYPEHLLPVSLAMQDTFESRPSDVILATMAKSGTTWLKAIVFSIVNRYRYATALNNHPLLNSSPHDCFPFLHSIYEKNSQNNLESMPSPRLLAEHLPFSHLPTSIIDSGCKIVYLCRNPKDAFVSLRHYLDKMMPIGCEMTPFDESFDLFCEGVFPFGPFWDHMLEYWKESIKSPQKVLFLKYEDLKEDLVGNIERLGEFLGCPFSVDEVKRGVIEEIVKLCNIETMKNVKINKEGEHGKFVSFKNSAFFRKGGIGDWKEHITPDMAKRIDMIIEQKLHGSGLTF</sequence>
<evidence type="ECO:0000259" key="4">
    <source>
        <dbReference type="Pfam" id="PF00685"/>
    </source>
</evidence>
<dbReference type="SUPFAM" id="SSF52540">
    <property type="entry name" value="P-loop containing nucleoside triphosphate hydrolases"/>
    <property type="match status" value="1"/>
</dbReference>
<dbReference type="Gene3D" id="3.40.50.300">
    <property type="entry name" value="P-loop containing nucleotide triphosphate hydrolases"/>
    <property type="match status" value="1"/>
</dbReference>
<keyword evidence="2 3" id="KW-0808">Transferase</keyword>
<name>A0A833RQ20_9POAL</name>
<accession>A0A833RQ20</accession>
<dbReference type="GO" id="GO:0008146">
    <property type="term" value="F:sulfotransferase activity"/>
    <property type="evidence" value="ECO:0007669"/>
    <property type="project" value="InterPro"/>
</dbReference>
<dbReference type="InterPro" id="IPR027417">
    <property type="entry name" value="P-loop_NTPase"/>
</dbReference>
<evidence type="ECO:0000313" key="5">
    <source>
        <dbReference type="EMBL" id="KAF3339831.1"/>
    </source>
</evidence>